<dbReference type="STRING" id="1169540.A0A0G4FLT3"/>
<sequence>MSTSGEGAVSMNESSSSSSSQHVSDGFDVEAQETDPSFVPSLAKVLTHLISMSQPNTGQVTRFHAIKAPSISIHEYLTRIAKYFGCSCECFVLSLVYIDRIVKLHQDFCVNALNIHRLLVTSITLAVKFFDDQFYSNAYYAKVGGVKTREINVLEAHFLALINYHLFVTPQEYDQYRNNVLMAVNATSVPRAISDSATAEGAEGEGDAESIRGDDASHDRHEHDHEEAHEKDIADQDGGEGEGEGQGEGQAVAPSAHPHPHTQPSHSSSGGDNNTYYNSAEAAVAMDTDIPHHPSHSHSHAPPHHHVPASRSQVPNYPSHAHQNGTSYPSHPSSVETSASSVYGQQGSCQGPRAAMSVSACEASCRPQVAPSDPLCRRRSVPHGHSAPAAQEPSSHMSMNGPMPAAGQTQAAVVQMHVC</sequence>
<evidence type="ECO:0000313" key="2">
    <source>
        <dbReference type="EMBL" id="CEM14973.1"/>
    </source>
</evidence>
<feature type="region of interest" description="Disordered" evidence="1">
    <location>
        <begin position="289"/>
        <end position="351"/>
    </location>
</feature>
<dbReference type="Gene3D" id="1.10.472.10">
    <property type="entry name" value="Cyclin-like"/>
    <property type="match status" value="1"/>
</dbReference>
<dbReference type="AlphaFoldDB" id="A0A0G4FLT3"/>
<gene>
    <name evidence="2" type="ORF">Vbra_2223</name>
</gene>
<feature type="compositionally biased region" description="Basic and acidic residues" evidence="1">
    <location>
        <begin position="209"/>
        <end position="234"/>
    </location>
</feature>
<dbReference type="InterPro" id="IPR013922">
    <property type="entry name" value="Cyclin_PHO80-like"/>
</dbReference>
<dbReference type="SUPFAM" id="SSF47954">
    <property type="entry name" value="Cyclin-like"/>
    <property type="match status" value="1"/>
</dbReference>
<accession>A0A0G4FLT3</accession>
<feature type="compositionally biased region" description="Polar residues" evidence="1">
    <location>
        <begin position="313"/>
        <end position="349"/>
    </location>
</feature>
<dbReference type="GO" id="GO:0019901">
    <property type="term" value="F:protein kinase binding"/>
    <property type="evidence" value="ECO:0007669"/>
    <property type="project" value="InterPro"/>
</dbReference>
<organism evidence="2 3">
    <name type="scientific">Vitrella brassicaformis (strain CCMP3155)</name>
    <dbReference type="NCBI Taxonomy" id="1169540"/>
    <lineage>
        <taxon>Eukaryota</taxon>
        <taxon>Sar</taxon>
        <taxon>Alveolata</taxon>
        <taxon>Colpodellida</taxon>
        <taxon>Vitrellaceae</taxon>
        <taxon>Vitrella</taxon>
    </lineage>
</organism>
<dbReference type="InParanoid" id="A0A0G4FLT3"/>
<dbReference type="PANTHER" id="PTHR15615">
    <property type="match status" value="1"/>
</dbReference>
<feature type="compositionally biased region" description="Basic residues" evidence="1">
    <location>
        <begin position="293"/>
        <end position="308"/>
    </location>
</feature>
<dbReference type="VEuPathDB" id="CryptoDB:Vbra_2223"/>
<dbReference type="InterPro" id="IPR036915">
    <property type="entry name" value="Cyclin-like_sf"/>
</dbReference>
<feature type="region of interest" description="Disordered" evidence="1">
    <location>
        <begin position="376"/>
        <end position="397"/>
    </location>
</feature>
<dbReference type="CDD" id="cd20558">
    <property type="entry name" value="CYCLIN_ScPCL7-like"/>
    <property type="match status" value="1"/>
</dbReference>
<feature type="region of interest" description="Disordered" evidence="1">
    <location>
        <begin position="1"/>
        <end position="26"/>
    </location>
</feature>
<dbReference type="EMBL" id="CDMY01000462">
    <property type="protein sequence ID" value="CEM14973.1"/>
    <property type="molecule type" value="Genomic_DNA"/>
</dbReference>
<evidence type="ECO:0000313" key="3">
    <source>
        <dbReference type="Proteomes" id="UP000041254"/>
    </source>
</evidence>
<proteinExistence type="predicted"/>
<reference evidence="2 3" key="1">
    <citation type="submission" date="2014-11" db="EMBL/GenBank/DDBJ databases">
        <authorList>
            <person name="Zhu J."/>
            <person name="Qi W."/>
            <person name="Song R."/>
        </authorList>
    </citation>
    <scope>NUCLEOTIDE SEQUENCE [LARGE SCALE GENOMIC DNA]</scope>
</reference>
<feature type="region of interest" description="Disordered" evidence="1">
    <location>
        <begin position="196"/>
        <end position="276"/>
    </location>
</feature>
<dbReference type="Pfam" id="PF08613">
    <property type="entry name" value="Cyclin"/>
    <property type="match status" value="1"/>
</dbReference>
<dbReference type="Proteomes" id="UP000041254">
    <property type="component" value="Unassembled WGS sequence"/>
</dbReference>
<evidence type="ECO:0008006" key="4">
    <source>
        <dbReference type="Google" id="ProtNLM"/>
    </source>
</evidence>
<evidence type="ECO:0000256" key="1">
    <source>
        <dbReference type="SAM" id="MobiDB-lite"/>
    </source>
</evidence>
<dbReference type="OrthoDB" id="337735at2759"/>
<name>A0A0G4FLT3_VITBC</name>
<dbReference type="PANTHER" id="PTHR15615:SF108">
    <property type="entry name" value="PROTEIN CNPPD1"/>
    <property type="match status" value="1"/>
</dbReference>
<protein>
    <recommendedName>
        <fullName evidence="4">Cyclin</fullName>
    </recommendedName>
</protein>
<feature type="compositionally biased region" description="Acidic residues" evidence="1">
    <location>
        <begin position="235"/>
        <end position="245"/>
    </location>
</feature>
<keyword evidence="3" id="KW-1185">Reference proteome</keyword>